<dbReference type="NCBIfam" id="TIGR01134">
    <property type="entry name" value="purF"/>
    <property type="match status" value="1"/>
</dbReference>
<keyword evidence="7 10" id="KW-0411">Iron-sulfur</keyword>
<organism evidence="12 13">
    <name type="scientific">Candidatus Omnitrophus magneticus</name>
    <dbReference type="NCBI Taxonomy" id="1609969"/>
    <lineage>
        <taxon>Bacteria</taxon>
        <taxon>Pseudomonadati</taxon>
        <taxon>Candidatus Omnitrophota</taxon>
        <taxon>Candidatus Omnitrophus</taxon>
    </lineage>
</organism>
<comment type="cofactor">
    <cofactor evidence="7 10">
        <name>[4Fe-4S] cluster</name>
        <dbReference type="ChEBI" id="CHEBI:49883"/>
    </cofactor>
    <text evidence="7 10">Binds 1 [4Fe-4S] cluster per subunit.</text>
</comment>
<keyword evidence="5 7" id="KW-0658">Purine biosynthesis</keyword>
<dbReference type="CDD" id="cd06223">
    <property type="entry name" value="PRTases_typeI"/>
    <property type="match status" value="1"/>
</dbReference>
<keyword evidence="7 10" id="KW-0408">Iron</keyword>
<dbReference type="GO" id="GO:0009113">
    <property type="term" value="P:purine nucleobase biosynthetic process"/>
    <property type="evidence" value="ECO:0007669"/>
    <property type="project" value="UniProtKB-UniRule"/>
</dbReference>
<keyword evidence="4 7" id="KW-0808">Transferase</keyword>
<keyword evidence="7 10" id="KW-0479">Metal-binding</keyword>
<keyword evidence="3 7" id="KW-0328">Glycosyltransferase</keyword>
<feature type="binding site" evidence="7 10">
    <location>
        <position position="442"/>
    </location>
    <ligand>
        <name>[4Fe-4S] cluster</name>
        <dbReference type="ChEBI" id="CHEBI:49883"/>
    </ligand>
</feature>
<dbReference type="AlphaFoldDB" id="A0A0F0CP45"/>
<dbReference type="InterPro" id="IPR029055">
    <property type="entry name" value="Ntn_hydrolases_N"/>
</dbReference>
<dbReference type="InterPro" id="IPR035584">
    <property type="entry name" value="PurF_N"/>
</dbReference>
<dbReference type="Proteomes" id="UP000033428">
    <property type="component" value="Unassembled WGS sequence"/>
</dbReference>
<feature type="binding site" evidence="7 10">
    <location>
        <position position="445"/>
    </location>
    <ligand>
        <name>[4Fe-4S] cluster</name>
        <dbReference type="ChEBI" id="CHEBI:49883"/>
    </ligand>
</feature>
<dbReference type="InterPro" id="IPR017932">
    <property type="entry name" value="GATase_2_dom"/>
</dbReference>
<dbReference type="GO" id="GO:0004044">
    <property type="term" value="F:amidophosphoribosyltransferase activity"/>
    <property type="evidence" value="ECO:0007669"/>
    <property type="project" value="UniProtKB-UniRule"/>
</dbReference>
<dbReference type="InterPro" id="IPR005854">
    <property type="entry name" value="PurF"/>
</dbReference>
<comment type="function">
    <text evidence="7">Catalyzes the formation of phosphoribosylamine from phosphoribosylpyrophosphate (PRPP) and glutamine.</text>
</comment>
<evidence type="ECO:0000313" key="13">
    <source>
        <dbReference type="Proteomes" id="UP000033428"/>
    </source>
</evidence>
<proteinExistence type="inferred from homology"/>
<evidence type="ECO:0000313" key="12">
    <source>
        <dbReference type="EMBL" id="KJJ83779.1"/>
    </source>
</evidence>
<name>A0A0F0CP45_9BACT</name>
<keyword evidence="6 7" id="KW-0315">Glutamine amidotransferase</keyword>
<dbReference type="Gene3D" id="3.40.50.2020">
    <property type="match status" value="1"/>
</dbReference>
<dbReference type="EC" id="2.4.2.14" evidence="7"/>
<dbReference type="PROSITE" id="PS51278">
    <property type="entry name" value="GATASE_TYPE_2"/>
    <property type="match status" value="1"/>
</dbReference>
<evidence type="ECO:0000256" key="8">
    <source>
        <dbReference type="PIRNR" id="PIRNR000485"/>
    </source>
</evidence>
<dbReference type="Gene3D" id="3.60.20.10">
    <property type="entry name" value="Glutamine Phosphoribosylpyrophosphate, subunit 1, domain 1"/>
    <property type="match status" value="1"/>
</dbReference>
<evidence type="ECO:0000256" key="9">
    <source>
        <dbReference type="PIRSR" id="PIRSR000485-1"/>
    </source>
</evidence>
<evidence type="ECO:0000256" key="5">
    <source>
        <dbReference type="ARBA" id="ARBA00022755"/>
    </source>
</evidence>
<comment type="caution">
    <text evidence="12">The sequence shown here is derived from an EMBL/GenBank/DDBJ whole genome shotgun (WGS) entry which is preliminary data.</text>
</comment>
<feature type="domain" description="Glutamine amidotransferase type-2" evidence="11">
    <location>
        <begin position="10"/>
        <end position="229"/>
    </location>
</feature>
<evidence type="ECO:0000256" key="10">
    <source>
        <dbReference type="PIRSR" id="PIRSR000485-3"/>
    </source>
</evidence>
<dbReference type="GO" id="GO:0046872">
    <property type="term" value="F:metal ion binding"/>
    <property type="evidence" value="ECO:0007669"/>
    <property type="project" value="UniProtKB-KW"/>
</dbReference>
<dbReference type="GO" id="GO:0006189">
    <property type="term" value="P:'de novo' IMP biosynthetic process"/>
    <property type="evidence" value="ECO:0007669"/>
    <property type="project" value="UniProtKB-UniRule"/>
</dbReference>
<protein>
    <recommendedName>
        <fullName evidence="7">Amidophosphoribosyltransferase</fullName>
        <shortName evidence="7">ATase</shortName>
        <ecNumber evidence="7">2.4.2.14</ecNumber>
    </recommendedName>
    <alternativeName>
        <fullName evidence="7">Glutamine phosphoribosylpyrophosphate amidotransferase</fullName>
        <shortName evidence="7">GPATase</shortName>
    </alternativeName>
</protein>
<dbReference type="HAMAP" id="MF_01931">
    <property type="entry name" value="PurF"/>
    <property type="match status" value="1"/>
</dbReference>
<dbReference type="GO" id="GO:0051539">
    <property type="term" value="F:4 iron, 4 sulfur cluster binding"/>
    <property type="evidence" value="ECO:0007669"/>
    <property type="project" value="UniProtKB-KW"/>
</dbReference>
<dbReference type="UniPathway" id="UPA00074">
    <property type="reaction ID" value="UER00124"/>
</dbReference>
<comment type="similarity">
    <text evidence="2 7 8">In the C-terminal section; belongs to the purine/pyrimidine phosphoribosyltransferase family.</text>
</comment>
<keyword evidence="7" id="KW-0004">4Fe-4S</keyword>
<evidence type="ECO:0000256" key="7">
    <source>
        <dbReference type="HAMAP-Rule" id="MF_01931"/>
    </source>
</evidence>
<comment type="caution">
    <text evidence="7">Lacks conserved residue(s) required for the propagation of feature annotation.</text>
</comment>
<evidence type="ECO:0000256" key="4">
    <source>
        <dbReference type="ARBA" id="ARBA00022679"/>
    </source>
</evidence>
<gene>
    <name evidence="7" type="primary">purF</name>
    <name evidence="12" type="ORF">OMAG_002366</name>
</gene>
<dbReference type="SUPFAM" id="SSF53271">
    <property type="entry name" value="PRTase-like"/>
    <property type="match status" value="1"/>
</dbReference>
<evidence type="ECO:0000256" key="3">
    <source>
        <dbReference type="ARBA" id="ARBA00022676"/>
    </source>
</evidence>
<reference evidence="12 13" key="1">
    <citation type="submission" date="2015-02" db="EMBL/GenBank/DDBJ databases">
        <title>Single-cell genomics of uncultivated deep-branching MTB reveals a conserved set of magnetosome genes.</title>
        <authorList>
            <person name="Kolinko S."/>
            <person name="Richter M."/>
            <person name="Glockner F.O."/>
            <person name="Brachmann A."/>
            <person name="Schuler D."/>
        </authorList>
    </citation>
    <scope>NUCLEOTIDE SEQUENCE [LARGE SCALE GENOMIC DNA]</scope>
    <source>
        <strain evidence="12">SKK-01</strain>
    </source>
</reference>
<keyword evidence="13" id="KW-1185">Reference proteome</keyword>
<evidence type="ECO:0000256" key="1">
    <source>
        <dbReference type="ARBA" id="ARBA00005209"/>
    </source>
</evidence>
<dbReference type="InterPro" id="IPR029057">
    <property type="entry name" value="PRTase-like"/>
</dbReference>
<dbReference type="Pfam" id="PF13537">
    <property type="entry name" value="GATase_7"/>
    <property type="match status" value="1"/>
</dbReference>
<dbReference type="PIRSF" id="PIRSF000485">
    <property type="entry name" value="Amd_phspho_trans"/>
    <property type="match status" value="1"/>
</dbReference>
<feature type="binding site" evidence="7 10">
    <location>
        <position position="245"/>
    </location>
    <ligand>
        <name>[4Fe-4S] cluster</name>
        <dbReference type="ChEBI" id="CHEBI:49883"/>
    </ligand>
</feature>
<dbReference type="CDD" id="cd00715">
    <property type="entry name" value="GPATase_N"/>
    <property type="match status" value="1"/>
</dbReference>
<dbReference type="PATRIC" id="fig|1609969.3.peg.2535"/>
<dbReference type="InterPro" id="IPR000836">
    <property type="entry name" value="PRTase_dom"/>
</dbReference>
<feature type="binding site" evidence="7 10">
    <location>
        <position position="391"/>
    </location>
    <ligand>
        <name>[4Fe-4S] cluster</name>
        <dbReference type="ChEBI" id="CHEBI:49883"/>
    </ligand>
</feature>
<dbReference type="SUPFAM" id="SSF56235">
    <property type="entry name" value="N-terminal nucleophile aminohydrolases (Ntn hydrolases)"/>
    <property type="match status" value="1"/>
</dbReference>
<evidence type="ECO:0000256" key="2">
    <source>
        <dbReference type="ARBA" id="ARBA00010138"/>
    </source>
</evidence>
<sequence length="466" mass="51894">MYPLDKKENCGVFGILGHENAVGLTYLALYSLQHRGEESCGIAVINDEGKISQHTGMGLVPDVFNKDVLESLSGRNAIGHVRYSTTGSSILKNAQPFVISHHKFSVSIAHNGNLTNAVKLKRDLETKGSIFQTTMDSEVVLHLLVRSKKKEIEDRLIEALKDCDGSYSMAVLSEDKLIGVRDPYGFRPLCIGYKDKSYVLASETCALDLIGADFIREVLPGEVVVISKEGIRSIRPFPKRCTSQCIFEYIYFARPDSSIFGDSVYDVRERLGIELAKHHSIKADIVISIPDSGNYAAVGYAKESCIPFEFGMIRNHYVGRTFIQPSQAMRSHSVKIKLNPIKSVLRGKNVIVVEDSIVRGTTTGSRIKTLIEAGVKKIHMRITCPPIKFPCFYGIDFPSRKELIANELSIPEIAEFIKVDSLEYLTLEEMLNAVGKNRDKFCTACFNGVYPTKVHKKTSKSVLEEK</sequence>
<dbReference type="EMBL" id="JYNY01000489">
    <property type="protein sequence ID" value="KJJ83779.1"/>
    <property type="molecule type" value="Genomic_DNA"/>
</dbReference>
<comment type="pathway">
    <text evidence="1 7 8">Purine metabolism; IMP biosynthesis via de novo pathway; N(1)-(5-phospho-D-ribosyl)glycinamide from 5-phospho-alpha-D-ribose 1-diphosphate: step 1/2.</text>
</comment>
<dbReference type="PANTHER" id="PTHR11907">
    <property type="entry name" value="AMIDOPHOSPHORIBOSYLTRANSFERASE"/>
    <property type="match status" value="1"/>
</dbReference>
<accession>A0A0F0CP45</accession>
<comment type="catalytic activity">
    <reaction evidence="7 8">
        <text>5-phospho-beta-D-ribosylamine + L-glutamate + diphosphate = 5-phospho-alpha-D-ribose 1-diphosphate + L-glutamine + H2O</text>
        <dbReference type="Rhea" id="RHEA:14905"/>
        <dbReference type="ChEBI" id="CHEBI:15377"/>
        <dbReference type="ChEBI" id="CHEBI:29985"/>
        <dbReference type="ChEBI" id="CHEBI:33019"/>
        <dbReference type="ChEBI" id="CHEBI:58017"/>
        <dbReference type="ChEBI" id="CHEBI:58359"/>
        <dbReference type="ChEBI" id="CHEBI:58681"/>
        <dbReference type="EC" id="2.4.2.14"/>
    </reaction>
</comment>
<feature type="active site" description="Nucleophile" evidence="7 9">
    <location>
        <position position="10"/>
    </location>
</feature>
<evidence type="ECO:0000259" key="11">
    <source>
        <dbReference type="PROSITE" id="PS51278"/>
    </source>
</evidence>
<evidence type="ECO:0000256" key="6">
    <source>
        <dbReference type="ARBA" id="ARBA00022962"/>
    </source>
</evidence>